<feature type="domain" description="Polysaccharide chain length determinant N-terminal" evidence="9">
    <location>
        <begin position="8"/>
        <end position="92"/>
    </location>
</feature>
<dbReference type="Pfam" id="PF02706">
    <property type="entry name" value="Wzz"/>
    <property type="match status" value="1"/>
</dbReference>
<evidence type="ECO:0000313" key="12">
    <source>
        <dbReference type="Proteomes" id="UP001368500"/>
    </source>
</evidence>
<dbReference type="NCBIfam" id="TIGR03007">
    <property type="entry name" value="pepcterm_ChnLen"/>
    <property type="match status" value="1"/>
</dbReference>
<evidence type="ECO:0000256" key="3">
    <source>
        <dbReference type="ARBA" id="ARBA00022692"/>
    </source>
</evidence>
<comment type="caution">
    <text evidence="11">The sequence shown here is derived from an EMBL/GenBank/DDBJ whole genome shotgun (WGS) entry which is preliminary data.</text>
</comment>
<keyword evidence="5 8" id="KW-0472">Membrane</keyword>
<name>A0ABU9B3Y5_9BURK</name>
<dbReference type="PANTHER" id="PTHR32309">
    <property type="entry name" value="TYROSINE-PROTEIN KINASE"/>
    <property type="match status" value="1"/>
</dbReference>
<accession>A0ABU9B3Y5</accession>
<proteinExistence type="predicted"/>
<feature type="coiled-coil region" evidence="6">
    <location>
        <begin position="294"/>
        <end position="402"/>
    </location>
</feature>
<evidence type="ECO:0000256" key="2">
    <source>
        <dbReference type="ARBA" id="ARBA00022475"/>
    </source>
</evidence>
<organism evidence="11 12">
    <name type="scientific">Pseudaquabacterium rugosum</name>
    <dbReference type="NCBI Taxonomy" id="2984194"/>
    <lineage>
        <taxon>Bacteria</taxon>
        <taxon>Pseudomonadati</taxon>
        <taxon>Pseudomonadota</taxon>
        <taxon>Betaproteobacteria</taxon>
        <taxon>Burkholderiales</taxon>
        <taxon>Sphaerotilaceae</taxon>
        <taxon>Pseudaquabacterium</taxon>
    </lineage>
</organism>
<evidence type="ECO:0000259" key="10">
    <source>
        <dbReference type="Pfam" id="PF13807"/>
    </source>
</evidence>
<dbReference type="EMBL" id="JBBUTF010000001">
    <property type="protein sequence ID" value="MEK8024396.1"/>
    <property type="molecule type" value="Genomic_DNA"/>
</dbReference>
<feature type="transmembrane region" description="Helical" evidence="8">
    <location>
        <begin position="502"/>
        <end position="525"/>
    </location>
</feature>
<evidence type="ECO:0000256" key="7">
    <source>
        <dbReference type="SAM" id="MobiDB-lite"/>
    </source>
</evidence>
<dbReference type="InterPro" id="IPR050445">
    <property type="entry name" value="Bact_polysacc_biosynth/exp"/>
</dbReference>
<feature type="domain" description="Tyrosine-protein kinase G-rich" evidence="10">
    <location>
        <begin position="379"/>
        <end position="459"/>
    </location>
</feature>
<dbReference type="InterPro" id="IPR032807">
    <property type="entry name" value="GNVR"/>
</dbReference>
<evidence type="ECO:0000256" key="1">
    <source>
        <dbReference type="ARBA" id="ARBA00004651"/>
    </source>
</evidence>
<feature type="compositionally biased region" description="Basic and acidic residues" evidence="7">
    <location>
        <begin position="227"/>
        <end position="248"/>
    </location>
</feature>
<evidence type="ECO:0000259" key="9">
    <source>
        <dbReference type="Pfam" id="PF02706"/>
    </source>
</evidence>
<keyword evidence="4 8" id="KW-1133">Transmembrane helix</keyword>
<evidence type="ECO:0000256" key="4">
    <source>
        <dbReference type="ARBA" id="ARBA00022989"/>
    </source>
</evidence>
<evidence type="ECO:0000256" key="8">
    <source>
        <dbReference type="SAM" id="Phobius"/>
    </source>
</evidence>
<dbReference type="InterPro" id="IPR003856">
    <property type="entry name" value="LPS_length_determ_N"/>
</dbReference>
<evidence type="ECO:0000256" key="6">
    <source>
        <dbReference type="SAM" id="Coils"/>
    </source>
</evidence>
<comment type="subcellular location">
    <subcellularLocation>
        <location evidence="1">Cell membrane</location>
        <topology evidence="1">Multi-pass membrane protein</topology>
    </subcellularLocation>
</comment>
<protein>
    <submittedName>
        <fullName evidence="11">XrtA system polysaccharide chain length determinant</fullName>
    </submittedName>
</protein>
<dbReference type="Pfam" id="PF13807">
    <property type="entry name" value="GNVR"/>
    <property type="match status" value="1"/>
</dbReference>
<dbReference type="InterPro" id="IPR014345">
    <property type="entry name" value="XrtA_polysacc_chain"/>
</dbReference>
<keyword evidence="3 8" id="KW-0812">Transmembrane</keyword>
<dbReference type="PANTHER" id="PTHR32309:SF13">
    <property type="entry name" value="FERRIC ENTEROBACTIN TRANSPORT PROTEIN FEPE"/>
    <property type="match status" value="1"/>
</dbReference>
<reference evidence="11 12" key="1">
    <citation type="submission" date="2024-04" db="EMBL/GenBank/DDBJ databases">
        <title>Novel species of the genus Ideonella isolated from streams.</title>
        <authorList>
            <person name="Lu H."/>
        </authorList>
    </citation>
    <scope>NUCLEOTIDE SEQUENCE [LARGE SCALE GENOMIC DNA]</scope>
    <source>
        <strain evidence="11 12">BYS139W</strain>
    </source>
</reference>
<feature type="transmembrane region" description="Helical" evidence="8">
    <location>
        <begin position="439"/>
        <end position="461"/>
    </location>
</feature>
<dbReference type="Proteomes" id="UP001368500">
    <property type="component" value="Unassembled WGS sequence"/>
</dbReference>
<dbReference type="RefSeq" id="WP_341372183.1">
    <property type="nucleotide sequence ID" value="NZ_JBBUTF010000001.1"/>
</dbReference>
<keyword evidence="2" id="KW-1003">Cell membrane</keyword>
<evidence type="ECO:0000256" key="5">
    <source>
        <dbReference type="ARBA" id="ARBA00023136"/>
    </source>
</evidence>
<evidence type="ECO:0000313" key="11">
    <source>
        <dbReference type="EMBL" id="MEK8024396.1"/>
    </source>
</evidence>
<gene>
    <name evidence="11" type="ORF">AACH11_00240</name>
</gene>
<feature type="transmembrane region" description="Helical" evidence="8">
    <location>
        <begin position="20"/>
        <end position="40"/>
    </location>
</feature>
<keyword evidence="12" id="KW-1185">Reference proteome</keyword>
<feature type="region of interest" description="Disordered" evidence="7">
    <location>
        <begin position="227"/>
        <end position="251"/>
    </location>
</feature>
<keyword evidence="6" id="KW-0175">Coiled coil</keyword>
<sequence>MEELINQLSAIARGMWKFRWTGLIVAWVMAIVGVVVVFKIPDRYEASARIFVDTQSILKPLMSGLTVQPNIDQQVVMLSRTLISRPNIEKLVRMADLDLKSETKAQQEQLIETLMETLKIATTGRDNLYTLSYADPDRDKAKRVIQSMVSIFVESSLGASRKDTDSAKVFLDEQIKSYESKLEEAEARLKDFRLRNIDLQSGDGKDTATRLGELNQQLETARLQLREAEQARDAARKQLDAERGRDGGHGGAAQSVLQEAALNIATPELDARLDVQRKNLDALLQRYTDAHPDVVGTRRLIRELEDQKKREMAELRKAALAQPAPTPAISGNANLAVQELSRVLATSEVQVASLRARVAEYQNRVNQARAQSRTAPQIEAEAAQLNRDYAIIKKNYEDLVARKQAAVMSGDLDMASGVADFRLVDPPRVSPKPVSPNRLLLLPAALVVALFAGVLTAFVGNQLRPVFHEANELRLATGLPLLGVVSAVLTEDSMKRERSDRMRFYLGVGLLFAVFLVAMVTVSILSARMVG</sequence>